<feature type="domain" description="Glycosyl transferase family 1" evidence="2">
    <location>
        <begin position="247"/>
        <end position="386"/>
    </location>
</feature>
<proteinExistence type="predicted"/>
<dbReference type="PANTHER" id="PTHR45947">
    <property type="entry name" value="SULFOQUINOVOSYL TRANSFERASE SQD2"/>
    <property type="match status" value="1"/>
</dbReference>
<keyword evidence="3" id="KW-0808">Transferase</keyword>
<reference evidence="3 4" key="1">
    <citation type="submission" date="2017-09" db="EMBL/GenBank/DDBJ databases">
        <authorList>
            <person name="Ehlers B."/>
            <person name="Leendertz F.H."/>
        </authorList>
    </citation>
    <scope>NUCLEOTIDE SEQUENCE [LARGE SCALE GENOMIC DNA]</scope>
    <source>
        <strain evidence="3 4">DSM 18289</strain>
    </source>
</reference>
<gene>
    <name evidence="3" type="ORF">SAMN06265368_4713</name>
</gene>
<organism evidence="3 4">
    <name type="scientific">Cohaesibacter gelatinilyticus</name>
    <dbReference type="NCBI Taxonomy" id="372072"/>
    <lineage>
        <taxon>Bacteria</taxon>
        <taxon>Pseudomonadati</taxon>
        <taxon>Pseudomonadota</taxon>
        <taxon>Alphaproteobacteria</taxon>
        <taxon>Hyphomicrobiales</taxon>
        <taxon>Cohaesibacteraceae</taxon>
    </lineage>
</organism>
<evidence type="ECO:0000313" key="4">
    <source>
        <dbReference type="Proteomes" id="UP000219439"/>
    </source>
</evidence>
<dbReference type="AlphaFoldDB" id="A0A285PIN3"/>
<name>A0A285PIN3_9HYPH</name>
<evidence type="ECO:0000313" key="3">
    <source>
        <dbReference type="EMBL" id="SNZ21589.1"/>
    </source>
</evidence>
<sequence length="421" mass="47778">MFKPSTREGSLSLDQVSDSVDHPDSFRRLYVVLDGTFTLHDGKPASYNMDYDFFKRYCDAFDEVVVVARLFEKEDEAARPVEGPKVRFEPLPSYQGPKRFLKALPKVIAQMIRIARDKSGTVLVRSPSTAGNLMGHVMMAVGRPYGIELVGDPAHAYSKESLQHPLASVFQWMFTNSCKFLCRRAETASYVTRDTLQRDYAPGPKTRAFHYTSLDLPIEGLSEHHRTADSFAKPTLHLVQVAMMQNWYKGHDISLGMMAEFKRQNRDIHLHLIGDGPMRTDFEAKAVELGIDDHITFVGQLKAGEAVWDAMDRADMLILPSRQEGLPRVVIEAMARALPVVSNRVGGAPELLDDMQMVNELSIDTFTKRVDDNLNDPALLEEQSKRNLQHARRYMQPIVQKRRDACYRALKYQLTAQAQFI</sequence>
<dbReference type="Proteomes" id="UP000219439">
    <property type="component" value="Unassembled WGS sequence"/>
</dbReference>
<protein>
    <submittedName>
        <fullName evidence="3">Glycosyltransferase involved in cell wall bisynthesis</fullName>
    </submittedName>
</protein>
<keyword evidence="4" id="KW-1185">Reference proteome</keyword>
<accession>A0A285PIN3</accession>
<dbReference type="InterPro" id="IPR050194">
    <property type="entry name" value="Glycosyltransferase_grp1"/>
</dbReference>
<dbReference type="Gene3D" id="3.40.50.2000">
    <property type="entry name" value="Glycogen Phosphorylase B"/>
    <property type="match status" value="2"/>
</dbReference>
<dbReference type="RefSeq" id="WP_097155972.1">
    <property type="nucleotide sequence ID" value="NZ_OBEL01000010.1"/>
</dbReference>
<dbReference type="OrthoDB" id="9790710at2"/>
<evidence type="ECO:0000259" key="2">
    <source>
        <dbReference type="Pfam" id="PF00534"/>
    </source>
</evidence>
<dbReference type="PANTHER" id="PTHR45947:SF3">
    <property type="entry name" value="SULFOQUINOVOSYL TRANSFERASE SQD2"/>
    <property type="match status" value="1"/>
</dbReference>
<dbReference type="CDD" id="cd03801">
    <property type="entry name" value="GT4_PimA-like"/>
    <property type="match status" value="1"/>
</dbReference>
<dbReference type="Pfam" id="PF00534">
    <property type="entry name" value="Glycos_transf_1"/>
    <property type="match status" value="1"/>
</dbReference>
<dbReference type="InterPro" id="IPR001296">
    <property type="entry name" value="Glyco_trans_1"/>
</dbReference>
<feature type="region of interest" description="Disordered" evidence="1">
    <location>
        <begin position="1"/>
        <end position="20"/>
    </location>
</feature>
<dbReference type="GO" id="GO:0016757">
    <property type="term" value="F:glycosyltransferase activity"/>
    <property type="evidence" value="ECO:0007669"/>
    <property type="project" value="InterPro"/>
</dbReference>
<evidence type="ECO:0000256" key="1">
    <source>
        <dbReference type="SAM" id="MobiDB-lite"/>
    </source>
</evidence>
<dbReference type="EMBL" id="OBEL01000010">
    <property type="protein sequence ID" value="SNZ21589.1"/>
    <property type="molecule type" value="Genomic_DNA"/>
</dbReference>
<dbReference type="SUPFAM" id="SSF53756">
    <property type="entry name" value="UDP-Glycosyltransferase/glycogen phosphorylase"/>
    <property type="match status" value="1"/>
</dbReference>